<dbReference type="EMBL" id="LR796237">
    <property type="protein sequence ID" value="CAB4130227.1"/>
    <property type="molecule type" value="Genomic_DNA"/>
</dbReference>
<proteinExistence type="predicted"/>
<reference evidence="1" key="1">
    <citation type="submission" date="2020-04" db="EMBL/GenBank/DDBJ databases">
        <authorList>
            <person name="Chiriac C."/>
            <person name="Salcher M."/>
            <person name="Ghai R."/>
            <person name="Kavagutti S V."/>
        </authorList>
    </citation>
    <scope>NUCLEOTIDE SEQUENCE</scope>
</reference>
<sequence>MHPLTPNLQELTDAELQAKVFELAKKLRTANNLGNYYLLSQVQLMYNDYLEENKRRDQAKLQSAIDSSGKNFDGIININ</sequence>
<evidence type="ECO:0000313" key="1">
    <source>
        <dbReference type="EMBL" id="CAB4130227.1"/>
    </source>
</evidence>
<protein>
    <submittedName>
        <fullName evidence="1">Uncharacterized protein</fullName>
    </submittedName>
</protein>
<name>A0A6J5LB29_9CAUD</name>
<accession>A0A6J5LB29</accession>
<organism evidence="1">
    <name type="scientific">uncultured Caudovirales phage</name>
    <dbReference type="NCBI Taxonomy" id="2100421"/>
    <lineage>
        <taxon>Viruses</taxon>
        <taxon>Duplodnaviria</taxon>
        <taxon>Heunggongvirae</taxon>
        <taxon>Uroviricota</taxon>
        <taxon>Caudoviricetes</taxon>
        <taxon>Peduoviridae</taxon>
        <taxon>Maltschvirus</taxon>
        <taxon>Maltschvirus maltsch</taxon>
    </lineage>
</organism>
<gene>
    <name evidence="1" type="ORF">UFOVP116_333</name>
</gene>